<accession>A0A5M3XTX9</accession>
<dbReference type="Gene3D" id="3.40.50.720">
    <property type="entry name" value="NAD(P)-binding Rossmann-like Domain"/>
    <property type="match status" value="1"/>
</dbReference>
<dbReference type="Pfam" id="PF08240">
    <property type="entry name" value="ADH_N"/>
    <property type="match status" value="1"/>
</dbReference>
<dbReference type="InterPro" id="IPR013154">
    <property type="entry name" value="ADH-like_N"/>
</dbReference>
<protein>
    <submittedName>
        <fullName evidence="4">Alcohol dehydrogenase</fullName>
    </submittedName>
</protein>
<evidence type="ECO:0000313" key="4">
    <source>
        <dbReference type="EMBL" id="GES24695.1"/>
    </source>
</evidence>
<dbReference type="InterPro" id="IPR011032">
    <property type="entry name" value="GroES-like_sf"/>
</dbReference>
<name>A0A5M3XTX9_9ACTN</name>
<dbReference type="InterPro" id="IPR013149">
    <property type="entry name" value="ADH-like_C"/>
</dbReference>
<evidence type="ECO:0000313" key="5">
    <source>
        <dbReference type="Proteomes" id="UP000377595"/>
    </source>
</evidence>
<keyword evidence="5" id="KW-1185">Reference proteome</keyword>
<dbReference type="PANTHER" id="PTHR48106">
    <property type="entry name" value="QUINONE OXIDOREDUCTASE PIG3-RELATED"/>
    <property type="match status" value="1"/>
</dbReference>
<keyword evidence="1" id="KW-0521">NADP</keyword>
<dbReference type="SUPFAM" id="SSF50129">
    <property type="entry name" value="GroES-like"/>
    <property type="match status" value="1"/>
</dbReference>
<evidence type="ECO:0000259" key="3">
    <source>
        <dbReference type="SMART" id="SM00829"/>
    </source>
</evidence>
<dbReference type="InterPro" id="IPR036291">
    <property type="entry name" value="NAD(P)-bd_dom_sf"/>
</dbReference>
<dbReference type="Pfam" id="PF00107">
    <property type="entry name" value="ADH_zinc_N"/>
    <property type="match status" value="1"/>
</dbReference>
<dbReference type="OrthoDB" id="9792162at2"/>
<dbReference type="SUPFAM" id="SSF51735">
    <property type="entry name" value="NAD(P)-binding Rossmann-fold domains"/>
    <property type="match status" value="1"/>
</dbReference>
<dbReference type="Gene3D" id="3.90.180.10">
    <property type="entry name" value="Medium-chain alcohol dehydrogenases, catalytic domain"/>
    <property type="match status" value="1"/>
</dbReference>
<comment type="caution">
    <text evidence="4">The sequence shown here is derived from an EMBL/GenBank/DDBJ whole genome shotgun (WGS) entry which is preliminary data.</text>
</comment>
<evidence type="ECO:0000256" key="1">
    <source>
        <dbReference type="ARBA" id="ARBA00022857"/>
    </source>
</evidence>
<dbReference type="SMART" id="SM00829">
    <property type="entry name" value="PKS_ER"/>
    <property type="match status" value="1"/>
</dbReference>
<dbReference type="GO" id="GO:0016651">
    <property type="term" value="F:oxidoreductase activity, acting on NAD(P)H"/>
    <property type="evidence" value="ECO:0007669"/>
    <property type="project" value="TreeGrafter"/>
</dbReference>
<dbReference type="GO" id="GO:0070402">
    <property type="term" value="F:NADPH binding"/>
    <property type="evidence" value="ECO:0007669"/>
    <property type="project" value="TreeGrafter"/>
</dbReference>
<organism evidence="4 5">
    <name type="scientific">Acrocarpospora pleiomorpha</name>
    <dbReference type="NCBI Taxonomy" id="90975"/>
    <lineage>
        <taxon>Bacteria</taxon>
        <taxon>Bacillati</taxon>
        <taxon>Actinomycetota</taxon>
        <taxon>Actinomycetes</taxon>
        <taxon>Streptosporangiales</taxon>
        <taxon>Streptosporangiaceae</taxon>
        <taxon>Acrocarpospora</taxon>
    </lineage>
</organism>
<sequence length="330" mass="34487">MMMKVARFHGFGGPDVLQVERVDLPQPGRGEVAIAVHVCGLNHIDVDIREGISRLPIELPHTPGGDISGEIEAIGPGVDGDWALGDRVVVFDHASVGDGRGGLAERVIWPAARLVRLPPGLSHEAAAAAGITFATAHNTLLRRGRLSAGETVLVHSVSAGVGLAAAQVAKHHGARVIGTTSSADKIARLGGLELDAVLDYTRDDVAAEVRRLTGGRGADLVFDHLGGEAFGVGLAALKPRGRVVVIGGHAGEVVPLDLVALFREEKEIIGATRFERDDLVAVLGEVATGGLRPIIHRTFSLDEARAAMEELESRRHVGKVLVSCTSASGS</sequence>
<dbReference type="EMBL" id="BLAF01000055">
    <property type="protein sequence ID" value="GES24695.1"/>
    <property type="molecule type" value="Genomic_DNA"/>
</dbReference>
<reference evidence="4 5" key="1">
    <citation type="submission" date="2019-10" db="EMBL/GenBank/DDBJ databases">
        <title>Whole genome shotgun sequence of Acrocarpospora pleiomorpha NBRC 16267.</title>
        <authorList>
            <person name="Ichikawa N."/>
            <person name="Kimura A."/>
            <person name="Kitahashi Y."/>
            <person name="Komaki H."/>
            <person name="Oguchi A."/>
        </authorList>
    </citation>
    <scope>NUCLEOTIDE SEQUENCE [LARGE SCALE GENOMIC DNA]</scope>
    <source>
        <strain evidence="4 5">NBRC 16267</strain>
    </source>
</reference>
<dbReference type="InterPro" id="IPR020843">
    <property type="entry name" value="ER"/>
</dbReference>
<proteinExistence type="predicted"/>
<dbReference type="Proteomes" id="UP000377595">
    <property type="component" value="Unassembled WGS sequence"/>
</dbReference>
<feature type="domain" description="Enoyl reductase (ER)" evidence="3">
    <location>
        <begin position="12"/>
        <end position="322"/>
    </location>
</feature>
<keyword evidence="2" id="KW-0560">Oxidoreductase</keyword>
<dbReference type="AlphaFoldDB" id="A0A5M3XTX9"/>
<evidence type="ECO:0000256" key="2">
    <source>
        <dbReference type="ARBA" id="ARBA00023002"/>
    </source>
</evidence>
<gene>
    <name evidence="4" type="ORF">Aple_075940</name>
</gene>